<dbReference type="Proteomes" id="UP001415857">
    <property type="component" value="Unassembled WGS sequence"/>
</dbReference>
<dbReference type="Pfam" id="PF07734">
    <property type="entry name" value="FBA_1"/>
    <property type="match status" value="1"/>
</dbReference>
<dbReference type="PANTHER" id="PTHR31672:SF13">
    <property type="entry name" value="F-BOX PROTEIN CPR30-LIKE"/>
    <property type="match status" value="1"/>
</dbReference>
<evidence type="ECO:0000313" key="2">
    <source>
        <dbReference type="EMBL" id="KAK9265720.1"/>
    </source>
</evidence>
<accession>A0AAP0N227</accession>
<dbReference type="SUPFAM" id="SSF81383">
    <property type="entry name" value="F-box domain"/>
    <property type="match status" value="1"/>
</dbReference>
<comment type="caution">
    <text evidence="2">The sequence shown here is derived from an EMBL/GenBank/DDBJ whole genome shotgun (WGS) entry which is preliminary data.</text>
</comment>
<proteinExistence type="predicted"/>
<dbReference type="InterPro" id="IPR017451">
    <property type="entry name" value="F-box-assoc_interact_dom"/>
</dbReference>
<dbReference type="InterPro" id="IPR006527">
    <property type="entry name" value="F-box-assoc_dom_typ1"/>
</dbReference>
<name>A0AAP0N227_LIQFO</name>
<dbReference type="InterPro" id="IPR011043">
    <property type="entry name" value="Gal_Oxase/kelch_b-propeller"/>
</dbReference>
<protein>
    <recommendedName>
        <fullName evidence="1">F-box associated beta-propeller type 1 domain-containing protein</fullName>
    </recommendedName>
</protein>
<sequence>MDRGKKPGRFLGAMNSKIYLDLKDIIREHALPFLPAKSLFRFTGVCRDWKLQISTPFFAHNQSNSFRTISGLFCQVPGDPPSFISLDPKACGVPDPSLTFLPDQVDVRASSNGLLCCEGRTGEKAFYICNPVSKQWKKLPKPNANHGPDSAIVLIFEPSLLNFVADYKLVCAFPSVDFDNGYEFEIYSSAEESWKISGEICFGNRKLLPRSGVHVKGVVYWMTKNGSSIVAFDLMKERSQLLYGSYGSSLGVMHGKLCLVSVSRQLLVVNVLSNVYSNTMVMNSNAKTWEEKLRIPLSNDAVPGGISYDQALVVFAGSDVVVVQAGRSVFSIDIKTKESAVLCSAADHDVRIIAYVNSLVYF</sequence>
<dbReference type="InterPro" id="IPR050796">
    <property type="entry name" value="SCF_F-box_component"/>
</dbReference>
<reference evidence="2 3" key="1">
    <citation type="journal article" date="2024" name="Plant J.">
        <title>Genome sequences and population genomics reveal climatic adaptation and genomic divergence between two closely related sweetgum species.</title>
        <authorList>
            <person name="Xu W.Q."/>
            <person name="Ren C.Q."/>
            <person name="Zhang X.Y."/>
            <person name="Comes H.P."/>
            <person name="Liu X.H."/>
            <person name="Li Y.G."/>
            <person name="Kettle C.J."/>
            <person name="Jalonen R."/>
            <person name="Gaisberger H."/>
            <person name="Ma Y.Z."/>
            <person name="Qiu Y.X."/>
        </authorList>
    </citation>
    <scope>NUCLEOTIDE SEQUENCE [LARGE SCALE GENOMIC DNA]</scope>
    <source>
        <strain evidence="2">Hangzhou</strain>
    </source>
</reference>
<keyword evidence="3" id="KW-1185">Reference proteome</keyword>
<feature type="domain" description="F-box associated beta-propeller type 1" evidence="1">
    <location>
        <begin position="110"/>
        <end position="360"/>
    </location>
</feature>
<dbReference type="PANTHER" id="PTHR31672">
    <property type="entry name" value="BNACNNG10540D PROTEIN"/>
    <property type="match status" value="1"/>
</dbReference>
<organism evidence="2 3">
    <name type="scientific">Liquidambar formosana</name>
    <name type="common">Formosan gum</name>
    <dbReference type="NCBI Taxonomy" id="63359"/>
    <lineage>
        <taxon>Eukaryota</taxon>
        <taxon>Viridiplantae</taxon>
        <taxon>Streptophyta</taxon>
        <taxon>Embryophyta</taxon>
        <taxon>Tracheophyta</taxon>
        <taxon>Spermatophyta</taxon>
        <taxon>Magnoliopsida</taxon>
        <taxon>eudicotyledons</taxon>
        <taxon>Gunneridae</taxon>
        <taxon>Pentapetalae</taxon>
        <taxon>Saxifragales</taxon>
        <taxon>Altingiaceae</taxon>
        <taxon>Liquidambar</taxon>
    </lineage>
</organism>
<evidence type="ECO:0000313" key="3">
    <source>
        <dbReference type="Proteomes" id="UP001415857"/>
    </source>
</evidence>
<dbReference type="EMBL" id="JBBPBK010000327">
    <property type="protein sequence ID" value="KAK9265720.1"/>
    <property type="molecule type" value="Genomic_DNA"/>
</dbReference>
<dbReference type="SUPFAM" id="SSF50965">
    <property type="entry name" value="Galactose oxidase, central domain"/>
    <property type="match status" value="1"/>
</dbReference>
<dbReference type="NCBIfam" id="TIGR01640">
    <property type="entry name" value="F_box_assoc_1"/>
    <property type="match status" value="1"/>
</dbReference>
<dbReference type="InterPro" id="IPR036047">
    <property type="entry name" value="F-box-like_dom_sf"/>
</dbReference>
<gene>
    <name evidence="2" type="ORF">L1049_025314</name>
</gene>
<evidence type="ECO:0000259" key="1">
    <source>
        <dbReference type="Pfam" id="PF07734"/>
    </source>
</evidence>
<dbReference type="AlphaFoldDB" id="A0AAP0N227"/>